<evidence type="ECO:0000313" key="2">
    <source>
        <dbReference type="Proteomes" id="UP000694924"/>
    </source>
</evidence>
<proteinExistence type="predicted"/>
<accession>A0ABM1HZK5</accession>
<dbReference type="GeneID" id="107064828"/>
<dbReference type="Proteomes" id="UP000694924">
    <property type="component" value="Unplaced"/>
</dbReference>
<name>A0ABM1HZK5_POLDO</name>
<dbReference type="RefSeq" id="XP_015173392.1">
    <property type="nucleotide sequence ID" value="XM_015317906.1"/>
</dbReference>
<organism evidence="2 3">
    <name type="scientific">Polistes dominula</name>
    <name type="common">European paper wasp</name>
    <name type="synonym">Vespa dominula</name>
    <dbReference type="NCBI Taxonomy" id="743375"/>
    <lineage>
        <taxon>Eukaryota</taxon>
        <taxon>Metazoa</taxon>
        <taxon>Ecdysozoa</taxon>
        <taxon>Arthropoda</taxon>
        <taxon>Hexapoda</taxon>
        <taxon>Insecta</taxon>
        <taxon>Pterygota</taxon>
        <taxon>Neoptera</taxon>
        <taxon>Endopterygota</taxon>
        <taxon>Hymenoptera</taxon>
        <taxon>Apocrita</taxon>
        <taxon>Aculeata</taxon>
        <taxon>Vespoidea</taxon>
        <taxon>Vespidae</taxon>
        <taxon>Polistinae</taxon>
        <taxon>Polistini</taxon>
        <taxon>Polistes</taxon>
    </lineage>
</organism>
<gene>
    <name evidence="3" type="primary">LOC107064828</name>
</gene>
<feature type="signal peptide" evidence="1">
    <location>
        <begin position="1"/>
        <end position="16"/>
    </location>
</feature>
<evidence type="ECO:0000256" key="1">
    <source>
        <dbReference type="SAM" id="SignalP"/>
    </source>
</evidence>
<keyword evidence="1" id="KW-0732">Signal</keyword>
<keyword evidence="2" id="KW-1185">Reference proteome</keyword>
<reference evidence="3" key="1">
    <citation type="submission" date="2025-08" db="UniProtKB">
        <authorList>
            <consortium name="RefSeq"/>
        </authorList>
    </citation>
    <scope>IDENTIFICATION</scope>
    <source>
        <tissue evidence="3">Whole body</tissue>
    </source>
</reference>
<protein>
    <submittedName>
        <fullName evidence="3">Uncharacterized protein LOC107064828</fullName>
    </submittedName>
</protein>
<feature type="chain" id="PRO_5047357309" evidence="1">
    <location>
        <begin position="17"/>
        <end position="108"/>
    </location>
</feature>
<sequence>MFKYLILFAFVGLAWSAPAPAPKPEPAPAPSPLSVISEIKTPASTAKLTPLITPIASPLIPRFAFLPQLTPYTYTYAAPVEIAAVPSSYSIEQHGFEWDGLLRNIDLT</sequence>
<evidence type="ECO:0000313" key="3">
    <source>
        <dbReference type="RefSeq" id="XP_015173392.1"/>
    </source>
</evidence>